<feature type="transmembrane region" description="Helical" evidence="1">
    <location>
        <begin position="336"/>
        <end position="357"/>
    </location>
</feature>
<comment type="caution">
    <text evidence="2">The sequence shown here is derived from an EMBL/GenBank/DDBJ whole genome shotgun (WGS) entry which is preliminary data.</text>
</comment>
<evidence type="ECO:0000313" key="2">
    <source>
        <dbReference type="EMBL" id="KKS86701.1"/>
    </source>
</evidence>
<keyword evidence="1" id="KW-0472">Membrane</keyword>
<feature type="transmembrane region" description="Helical" evidence="1">
    <location>
        <begin position="12"/>
        <end position="33"/>
    </location>
</feature>
<dbReference type="EMBL" id="LCFD01000008">
    <property type="protein sequence ID" value="KKS86701.1"/>
    <property type="molecule type" value="Genomic_DNA"/>
</dbReference>
<feature type="transmembrane region" description="Helical" evidence="1">
    <location>
        <begin position="369"/>
        <end position="390"/>
    </location>
</feature>
<dbReference type="Proteomes" id="UP000034050">
    <property type="component" value="Unassembled WGS sequence"/>
</dbReference>
<feature type="transmembrane region" description="Helical" evidence="1">
    <location>
        <begin position="104"/>
        <end position="127"/>
    </location>
</feature>
<protein>
    <recommendedName>
        <fullName evidence="4">Bacterial membrane protein YfhO</fullName>
    </recommendedName>
</protein>
<reference evidence="2 3" key="1">
    <citation type="journal article" date="2015" name="Nature">
        <title>rRNA introns, odd ribosomes, and small enigmatic genomes across a large radiation of phyla.</title>
        <authorList>
            <person name="Brown C.T."/>
            <person name="Hug L.A."/>
            <person name="Thomas B.C."/>
            <person name="Sharon I."/>
            <person name="Castelle C.J."/>
            <person name="Singh A."/>
            <person name="Wilkins M.J."/>
            <person name="Williams K.H."/>
            <person name="Banfield J.F."/>
        </authorList>
    </citation>
    <scope>NUCLEOTIDE SEQUENCE [LARGE SCALE GENOMIC DNA]</scope>
</reference>
<dbReference type="Pfam" id="PF09586">
    <property type="entry name" value="YfhO"/>
    <property type="match status" value="1"/>
</dbReference>
<gene>
    <name evidence="2" type="ORF">UV61_C0008G0154</name>
</gene>
<feature type="transmembrane region" description="Helical" evidence="1">
    <location>
        <begin position="702"/>
        <end position="723"/>
    </location>
</feature>
<dbReference type="STRING" id="1618446.UV61_C0008G0154"/>
<feature type="transmembrane region" description="Helical" evidence="1">
    <location>
        <begin position="139"/>
        <end position="166"/>
    </location>
</feature>
<keyword evidence="1" id="KW-0812">Transmembrane</keyword>
<sequence length="736" mass="84204">MSGKIKTSFNHRNLIAITGLFILISLFFAKLFYPNLSILATSEQAISDIWYFNFPLKNFLAESLKSGNFPLWNQHMSGGFPVLANSQIGVFHFYNFLAFKFLPAIYAFNLAYIATFFQAALGMFLYLRQIKFSPLTSFYGAFLFSFSGFFVTHLAHFSNMQAAVFLPWLFWVTELLLEKPKLSLSLVFAVLFSQQIFAGAPQFTFITIFALFIYIAGKIYISKPKKTLGYFILGLGAGLIISAVQLLPTLELLKLSSRSHGNLTEVLGFTFQIKDFLTLINPFIFGNPHDGTYSTQVQLYQSIFWENTAYIGIIPLFLVILTFFKIKQFRNGRIYLVMLTTSVLLMLGGDGPLRYLFMLPPFSLFRFTARFLVVFTFIVVVLAVQGLSLIQKSILNRSKYQSIFLVILVLFSIGDIFWIWRDYHNVVPFADFQKVPQAVEIIQNDQPGMVYMVNRHARAIREAATNGWSKPDRLLELRNEIAPNLNLLYNLSTPDSYSTLAPRRIDYYNSLIFTSYQLTNESQQLDFLQLRLISLRDTTHILSAFPLTNSDLSLYKKFELTDFDNQPMYIYKNKAAVPKYYLISKFKIVTTIEDFLTQVTNPDFDPKTEAVVEKPLTAPSSSLPILADINVLQEQNAELKLAVNTNQAGVLVITNSYYPGWEATVDGKQQEIFPVNFINQGLWLNQGKHQIYLRYNPSSFRFGLFISAVGYGAIIIYFLNLGLRHIYVLKKWKNSP</sequence>
<evidence type="ECO:0000256" key="1">
    <source>
        <dbReference type="SAM" id="Phobius"/>
    </source>
</evidence>
<dbReference type="PANTHER" id="PTHR38454:SF1">
    <property type="entry name" value="INTEGRAL MEMBRANE PROTEIN"/>
    <property type="match status" value="1"/>
</dbReference>
<keyword evidence="1" id="KW-1133">Transmembrane helix</keyword>
<evidence type="ECO:0000313" key="3">
    <source>
        <dbReference type="Proteomes" id="UP000034050"/>
    </source>
</evidence>
<proteinExistence type="predicted"/>
<feature type="transmembrane region" description="Helical" evidence="1">
    <location>
        <begin position="402"/>
        <end position="420"/>
    </location>
</feature>
<name>A0A0G1EUJ6_9BACT</name>
<organism evidence="2 3">
    <name type="scientific">Candidatus Gottesmanbacteria bacterium GW2011_GWB1_43_11</name>
    <dbReference type="NCBI Taxonomy" id="1618446"/>
    <lineage>
        <taxon>Bacteria</taxon>
        <taxon>Candidatus Gottesmaniibacteriota</taxon>
    </lineage>
</organism>
<accession>A0A0G1EUJ6</accession>
<dbReference type="AlphaFoldDB" id="A0A0G1EUJ6"/>
<dbReference type="PANTHER" id="PTHR38454">
    <property type="entry name" value="INTEGRAL MEMBRANE PROTEIN-RELATED"/>
    <property type="match status" value="1"/>
</dbReference>
<feature type="transmembrane region" description="Helical" evidence="1">
    <location>
        <begin position="186"/>
        <end position="216"/>
    </location>
</feature>
<feature type="transmembrane region" description="Helical" evidence="1">
    <location>
        <begin position="228"/>
        <end position="247"/>
    </location>
</feature>
<evidence type="ECO:0008006" key="4">
    <source>
        <dbReference type="Google" id="ProtNLM"/>
    </source>
</evidence>
<feature type="transmembrane region" description="Helical" evidence="1">
    <location>
        <begin position="303"/>
        <end position="324"/>
    </location>
</feature>
<dbReference type="InterPro" id="IPR018580">
    <property type="entry name" value="Uncharacterised_YfhO"/>
</dbReference>